<evidence type="ECO:0000256" key="3">
    <source>
        <dbReference type="ARBA" id="ARBA00023052"/>
    </source>
</evidence>
<dbReference type="SUPFAM" id="SSF52518">
    <property type="entry name" value="Thiamin diphosphate-binding fold (THDP-binding)"/>
    <property type="match status" value="1"/>
</dbReference>
<evidence type="ECO:0000259" key="4">
    <source>
        <dbReference type="SMART" id="SM00861"/>
    </source>
</evidence>
<dbReference type="AlphaFoldDB" id="A0A1F4W1C9"/>
<comment type="cofactor">
    <cofactor evidence="1">
        <name>thiamine diphosphate</name>
        <dbReference type="ChEBI" id="CHEBI:58937"/>
    </cofactor>
</comment>
<evidence type="ECO:0000256" key="2">
    <source>
        <dbReference type="ARBA" id="ARBA00007131"/>
    </source>
</evidence>
<comment type="caution">
    <text evidence="5">The sequence shown here is derived from an EMBL/GenBank/DDBJ whole genome shotgun (WGS) entry which is preliminary data.</text>
</comment>
<sequence length="309" mass="33586">MEIEKKSTRDGLGDSLLELGENPDIVVLSADLTESVRVDKFAKKFPNRFIQTGIAEQNMASIAAGLSLCNKIPFITSHAAFSPSRNWDQIRVSICMSGENGANVKIASTHSGFSNAPDGQTAEALEDIALMRVLPKMTVISPIDYYQTIKAVSEAVKYKGPVYIRLSKTDTECITSEKDDFQIGKTYVLRKGSAITVLCTGVITAEVLKAMEMLDKDIELIACPTIKPLDAETILKSISKTGKVLTVEEHQLSGGFGSAVLEMLNEHKVPMTITRLGVNDAFGVSGSYEDLLQKFCLDSKSIAEKIKAL</sequence>
<dbReference type="Gene3D" id="3.40.50.920">
    <property type="match status" value="1"/>
</dbReference>
<organism evidence="5 6">
    <name type="scientific">candidate division WWE3 bacterium RIFOXYA2_FULL_46_9</name>
    <dbReference type="NCBI Taxonomy" id="1802636"/>
    <lineage>
        <taxon>Bacteria</taxon>
        <taxon>Katanobacteria</taxon>
    </lineage>
</organism>
<dbReference type="InterPro" id="IPR009014">
    <property type="entry name" value="Transketo_C/PFOR_II"/>
</dbReference>
<dbReference type="FunFam" id="3.40.50.970:FF:000129">
    <property type="entry name" value="Transketolase"/>
    <property type="match status" value="1"/>
</dbReference>
<dbReference type="Proteomes" id="UP000176614">
    <property type="component" value="Unassembled WGS sequence"/>
</dbReference>
<feature type="domain" description="Transketolase-like pyrimidine-binding" evidence="4">
    <location>
        <begin position="6"/>
        <end position="173"/>
    </location>
</feature>
<accession>A0A1F4W1C9</accession>
<name>A0A1F4W1C9_UNCKA</name>
<dbReference type="EMBL" id="MEVT01000008">
    <property type="protein sequence ID" value="OGC63229.1"/>
    <property type="molecule type" value="Genomic_DNA"/>
</dbReference>
<dbReference type="SMART" id="SM00861">
    <property type="entry name" value="Transket_pyr"/>
    <property type="match status" value="1"/>
</dbReference>
<dbReference type="InterPro" id="IPR005475">
    <property type="entry name" value="Transketolase-like_Pyr-bd"/>
</dbReference>
<dbReference type="PANTHER" id="PTHR43825">
    <property type="entry name" value="PYRUVATE DEHYDROGENASE E1 COMPONENT"/>
    <property type="match status" value="1"/>
</dbReference>
<keyword evidence="3" id="KW-0786">Thiamine pyrophosphate</keyword>
<dbReference type="CDD" id="cd07033">
    <property type="entry name" value="TPP_PYR_DXS_TK_like"/>
    <property type="match status" value="1"/>
</dbReference>
<evidence type="ECO:0000313" key="5">
    <source>
        <dbReference type="EMBL" id="OGC63229.1"/>
    </source>
</evidence>
<dbReference type="Pfam" id="PF02779">
    <property type="entry name" value="Transket_pyr"/>
    <property type="match status" value="1"/>
</dbReference>
<dbReference type="Pfam" id="PF02780">
    <property type="entry name" value="Transketolase_C"/>
    <property type="match status" value="1"/>
</dbReference>
<dbReference type="Gene3D" id="3.40.50.970">
    <property type="match status" value="1"/>
</dbReference>
<dbReference type="InterPro" id="IPR029061">
    <property type="entry name" value="THDP-binding"/>
</dbReference>
<dbReference type="PANTHER" id="PTHR43825:SF1">
    <property type="entry name" value="TRANSKETOLASE-LIKE PYRIMIDINE-BINDING DOMAIN-CONTAINING PROTEIN"/>
    <property type="match status" value="1"/>
</dbReference>
<protein>
    <recommendedName>
        <fullName evidence="4">Transketolase-like pyrimidine-binding domain-containing protein</fullName>
    </recommendedName>
</protein>
<dbReference type="SUPFAM" id="SSF52922">
    <property type="entry name" value="TK C-terminal domain-like"/>
    <property type="match status" value="1"/>
</dbReference>
<evidence type="ECO:0000256" key="1">
    <source>
        <dbReference type="ARBA" id="ARBA00001964"/>
    </source>
</evidence>
<dbReference type="InterPro" id="IPR051157">
    <property type="entry name" value="PDH/Transketolase"/>
</dbReference>
<reference evidence="5 6" key="1">
    <citation type="journal article" date="2016" name="Nat. Commun.">
        <title>Thousands of microbial genomes shed light on interconnected biogeochemical processes in an aquifer system.</title>
        <authorList>
            <person name="Anantharaman K."/>
            <person name="Brown C.T."/>
            <person name="Hug L.A."/>
            <person name="Sharon I."/>
            <person name="Castelle C.J."/>
            <person name="Probst A.J."/>
            <person name="Thomas B.C."/>
            <person name="Singh A."/>
            <person name="Wilkins M.J."/>
            <person name="Karaoz U."/>
            <person name="Brodie E.L."/>
            <person name="Williams K.H."/>
            <person name="Hubbard S.S."/>
            <person name="Banfield J.F."/>
        </authorList>
    </citation>
    <scope>NUCLEOTIDE SEQUENCE [LARGE SCALE GENOMIC DNA]</scope>
</reference>
<comment type="similarity">
    <text evidence="2">Belongs to the transketolase family.</text>
</comment>
<gene>
    <name evidence="5" type="ORF">A2264_00880</name>
</gene>
<evidence type="ECO:0000313" key="6">
    <source>
        <dbReference type="Proteomes" id="UP000176614"/>
    </source>
</evidence>
<dbReference type="InterPro" id="IPR033248">
    <property type="entry name" value="Transketolase_C"/>
</dbReference>
<proteinExistence type="inferred from homology"/>